<keyword evidence="6" id="KW-1185">Reference proteome</keyword>
<reference evidence="5 7" key="1">
    <citation type="submission" date="2018-09" db="EMBL/GenBank/DDBJ databases">
        <title>Genomic investigation of the strawberry pathogen Phytophthora fragariae indicates pathogenicity is determined by transcriptional variation in three key races.</title>
        <authorList>
            <person name="Adams T.M."/>
            <person name="Armitage A.D."/>
            <person name="Sobczyk M.K."/>
            <person name="Bates H.J."/>
            <person name="Dunwell J.M."/>
            <person name="Nellist C.F."/>
            <person name="Harrison R.J."/>
        </authorList>
    </citation>
    <scope>NUCLEOTIDE SEQUENCE [LARGE SCALE GENOMIC DNA]</scope>
    <source>
        <strain evidence="3 5">SCRP249</strain>
        <strain evidence="2 7">SCRP324</strain>
        <strain evidence="4 6">SCRP333</strain>
    </source>
</reference>
<keyword evidence="1" id="KW-0732">Signal</keyword>
<evidence type="ECO:0000313" key="5">
    <source>
        <dbReference type="Proteomes" id="UP000429607"/>
    </source>
</evidence>
<sequence>MSSCVSNRRGKFVKILMLCRTCLLAMAVSQHNKHVAANKLFGFSIPGTESRSLNKMPFVRRCKPYSTTIVCDKSVIMMADTAMIDVELCMHVAT</sequence>
<dbReference type="Proteomes" id="UP000435112">
    <property type="component" value="Unassembled WGS sequence"/>
</dbReference>
<dbReference type="EMBL" id="QXFU01002186">
    <property type="protein sequence ID" value="KAE8989193.1"/>
    <property type="molecule type" value="Genomic_DNA"/>
</dbReference>
<evidence type="ECO:0000256" key="1">
    <source>
        <dbReference type="SAM" id="SignalP"/>
    </source>
</evidence>
<evidence type="ECO:0008006" key="8">
    <source>
        <dbReference type="Google" id="ProtNLM"/>
    </source>
</evidence>
<evidence type="ECO:0000313" key="6">
    <source>
        <dbReference type="Proteomes" id="UP000434957"/>
    </source>
</evidence>
<dbReference type="EMBL" id="QXFT01001993">
    <property type="protein sequence ID" value="KAE9306016.1"/>
    <property type="molecule type" value="Genomic_DNA"/>
</dbReference>
<organism evidence="3 5">
    <name type="scientific">Phytophthora rubi</name>
    <dbReference type="NCBI Taxonomy" id="129364"/>
    <lineage>
        <taxon>Eukaryota</taxon>
        <taxon>Sar</taxon>
        <taxon>Stramenopiles</taxon>
        <taxon>Oomycota</taxon>
        <taxon>Peronosporomycetes</taxon>
        <taxon>Peronosporales</taxon>
        <taxon>Peronosporaceae</taxon>
        <taxon>Phytophthora</taxon>
    </lineage>
</organism>
<accession>A0A6A3KIN6</accession>
<proteinExistence type="predicted"/>
<dbReference type="Proteomes" id="UP000434957">
    <property type="component" value="Unassembled WGS sequence"/>
</dbReference>
<feature type="signal peptide" evidence="1">
    <location>
        <begin position="1"/>
        <end position="27"/>
    </location>
</feature>
<comment type="caution">
    <text evidence="3">The sequence shown here is derived from an EMBL/GenBank/DDBJ whole genome shotgun (WGS) entry which is preliminary data.</text>
</comment>
<dbReference type="Proteomes" id="UP000429607">
    <property type="component" value="Unassembled WGS sequence"/>
</dbReference>
<protein>
    <recommendedName>
        <fullName evidence="8">Secreted protein</fullName>
    </recommendedName>
</protein>
<evidence type="ECO:0000313" key="3">
    <source>
        <dbReference type="EMBL" id="KAE9007236.1"/>
    </source>
</evidence>
<feature type="chain" id="PRO_5036164778" description="Secreted protein" evidence="1">
    <location>
        <begin position="28"/>
        <end position="94"/>
    </location>
</feature>
<evidence type="ECO:0000313" key="4">
    <source>
        <dbReference type="EMBL" id="KAE9306016.1"/>
    </source>
</evidence>
<gene>
    <name evidence="3" type="ORF">PR001_g17015</name>
    <name evidence="2" type="ORF">PR002_g21524</name>
    <name evidence="4" type="ORF">PR003_g21341</name>
</gene>
<dbReference type="AlphaFoldDB" id="A0A6A3KIN6"/>
<dbReference type="EMBL" id="QXFV01001384">
    <property type="protein sequence ID" value="KAE9007236.1"/>
    <property type="molecule type" value="Genomic_DNA"/>
</dbReference>
<name>A0A6A3KIN6_9STRA</name>
<evidence type="ECO:0000313" key="2">
    <source>
        <dbReference type="EMBL" id="KAE8989193.1"/>
    </source>
</evidence>
<evidence type="ECO:0000313" key="7">
    <source>
        <dbReference type="Proteomes" id="UP000435112"/>
    </source>
</evidence>